<keyword evidence="2" id="KW-1185">Reference proteome</keyword>
<organism evidence="1 2">
    <name type="scientific">Tenacibaculum tangerinum</name>
    <dbReference type="NCBI Taxonomy" id="3038772"/>
    <lineage>
        <taxon>Bacteria</taxon>
        <taxon>Pseudomonadati</taxon>
        <taxon>Bacteroidota</taxon>
        <taxon>Flavobacteriia</taxon>
        <taxon>Flavobacteriales</taxon>
        <taxon>Flavobacteriaceae</taxon>
        <taxon>Tenacibaculum</taxon>
    </lineage>
</organism>
<sequence>MTNLELIKEISFKFVGISNISLKTKIGKDLGLDGDDAKEFLELIFAEFNFEGKKFPFEYYFNYENDLWGVKNFFNKIFNPKKYISQKDITIGEIIQFIETNKNEI</sequence>
<dbReference type="Pfam" id="PF07377">
    <property type="entry name" value="DUF1493"/>
    <property type="match status" value="1"/>
</dbReference>
<dbReference type="RefSeq" id="WP_279651782.1">
    <property type="nucleotide sequence ID" value="NZ_CP122539.1"/>
</dbReference>
<proteinExistence type="predicted"/>
<name>A0ABY8L396_9FLAO</name>
<dbReference type="EMBL" id="CP122539">
    <property type="protein sequence ID" value="WGH75911.1"/>
    <property type="molecule type" value="Genomic_DNA"/>
</dbReference>
<reference evidence="1 2" key="1">
    <citation type="submission" date="2023-04" db="EMBL/GenBank/DDBJ databases">
        <title>Tenacibaculum tangerinum sp. nov., isolated from sea tidal flat of South Korea.</title>
        <authorList>
            <person name="Lee S.H."/>
            <person name="Kim J.-J."/>
        </authorList>
    </citation>
    <scope>NUCLEOTIDE SEQUENCE [LARGE SCALE GENOMIC DNA]</scope>
    <source>
        <strain evidence="1 2">GRR-S3-23</strain>
    </source>
</reference>
<accession>A0ABY8L396</accession>
<dbReference type="Proteomes" id="UP001232001">
    <property type="component" value="Chromosome"/>
</dbReference>
<gene>
    <name evidence="1" type="ORF">P8625_01730</name>
</gene>
<dbReference type="InterPro" id="IPR010862">
    <property type="entry name" value="DUF1493"/>
</dbReference>
<evidence type="ECO:0000313" key="2">
    <source>
        <dbReference type="Proteomes" id="UP001232001"/>
    </source>
</evidence>
<protein>
    <submittedName>
        <fullName evidence="1">DUF1493 family protein</fullName>
    </submittedName>
</protein>
<evidence type="ECO:0000313" key="1">
    <source>
        <dbReference type="EMBL" id="WGH75911.1"/>
    </source>
</evidence>